<dbReference type="Proteomes" id="UP000309076">
    <property type="component" value="Unassembled WGS sequence"/>
</dbReference>
<protein>
    <submittedName>
        <fullName evidence="7">6-phosphofructo-2-kinase/fructose-2, 6-bisphosphatase-like protein</fullName>
    </submittedName>
</protein>
<proteinExistence type="predicted"/>
<evidence type="ECO:0000256" key="3">
    <source>
        <dbReference type="SAM" id="MobiDB-lite"/>
    </source>
</evidence>
<dbReference type="PANTHER" id="PTHR10606:SF39">
    <property type="entry name" value="6-PHOSPHOFRUCTO-2-KINASE_FRUCTOSE-2,6-BISPHOSPHATASE YLR345W-RELATED"/>
    <property type="match status" value="1"/>
</dbReference>
<evidence type="ECO:0000259" key="4">
    <source>
        <dbReference type="Pfam" id="PF01591"/>
    </source>
</evidence>
<dbReference type="EMBL" id="QZAJ01000003">
    <property type="protein sequence ID" value="THW24099.1"/>
    <property type="molecule type" value="Genomic_DNA"/>
</dbReference>
<evidence type="ECO:0000256" key="1">
    <source>
        <dbReference type="ARBA" id="ARBA00022741"/>
    </source>
</evidence>
<dbReference type="GO" id="GO:0006000">
    <property type="term" value="P:fructose metabolic process"/>
    <property type="evidence" value="ECO:0007669"/>
    <property type="project" value="InterPro"/>
</dbReference>
<keyword evidence="2" id="KW-0067">ATP-binding</keyword>
<dbReference type="EMBL" id="QZAM01000013">
    <property type="protein sequence ID" value="THW51606.1"/>
    <property type="molecule type" value="Genomic_DNA"/>
</dbReference>
<organism evidence="7 10">
    <name type="scientific">Aureobasidium pullulans</name>
    <name type="common">Black yeast</name>
    <name type="synonym">Pullularia pullulans</name>
    <dbReference type="NCBI Taxonomy" id="5580"/>
    <lineage>
        <taxon>Eukaryota</taxon>
        <taxon>Fungi</taxon>
        <taxon>Dikarya</taxon>
        <taxon>Ascomycota</taxon>
        <taxon>Pezizomycotina</taxon>
        <taxon>Dothideomycetes</taxon>
        <taxon>Dothideomycetidae</taxon>
        <taxon>Dothideales</taxon>
        <taxon>Saccotheciaceae</taxon>
        <taxon>Aureobasidium</taxon>
    </lineage>
</organism>
<evidence type="ECO:0000313" key="8">
    <source>
        <dbReference type="Proteomes" id="UP000308014"/>
    </source>
</evidence>
<evidence type="ECO:0000313" key="5">
    <source>
        <dbReference type="EMBL" id="THW24099.1"/>
    </source>
</evidence>
<comment type="caution">
    <text evidence="7">The sequence shown here is derived from an EMBL/GenBank/DDBJ whole genome shotgun (WGS) entry which is preliminary data.</text>
</comment>
<dbReference type="PRINTS" id="PR00991">
    <property type="entry name" value="6PFRUCTKNASE"/>
</dbReference>
<keyword evidence="7" id="KW-0808">Transferase</keyword>
<evidence type="ECO:0000313" key="10">
    <source>
        <dbReference type="Proteomes" id="UP000309734"/>
    </source>
</evidence>
<dbReference type="GO" id="GO:0005524">
    <property type="term" value="F:ATP binding"/>
    <property type="evidence" value="ECO:0007669"/>
    <property type="project" value="UniProtKB-KW"/>
</dbReference>
<dbReference type="GO" id="GO:0006003">
    <property type="term" value="P:fructose 2,6-bisphosphate metabolic process"/>
    <property type="evidence" value="ECO:0007669"/>
    <property type="project" value="InterPro"/>
</dbReference>
<dbReference type="Pfam" id="PF01591">
    <property type="entry name" value="6PF2K"/>
    <property type="match status" value="1"/>
</dbReference>
<dbReference type="GO" id="GO:0004331">
    <property type="term" value="F:fructose-2,6-bisphosphate 2-phosphatase activity"/>
    <property type="evidence" value="ECO:0007669"/>
    <property type="project" value="TreeGrafter"/>
</dbReference>
<dbReference type="Proteomes" id="UP000309734">
    <property type="component" value="Unassembled WGS sequence"/>
</dbReference>
<dbReference type="OrthoDB" id="267323at2759"/>
<dbReference type="SUPFAM" id="SSF52540">
    <property type="entry name" value="P-loop containing nucleoside triphosphate hydrolases"/>
    <property type="match status" value="1"/>
</dbReference>
<dbReference type="PIRSF" id="PIRSF000709">
    <property type="entry name" value="6PFK_2-Ptase"/>
    <property type="match status" value="1"/>
</dbReference>
<dbReference type="InterPro" id="IPR027417">
    <property type="entry name" value="P-loop_NTPase"/>
</dbReference>
<dbReference type="GO" id="GO:0005829">
    <property type="term" value="C:cytosol"/>
    <property type="evidence" value="ECO:0007669"/>
    <property type="project" value="TreeGrafter"/>
</dbReference>
<feature type="compositionally biased region" description="Polar residues" evidence="3">
    <location>
        <begin position="516"/>
        <end position="533"/>
    </location>
</feature>
<dbReference type="SUPFAM" id="SSF53254">
    <property type="entry name" value="Phosphoglycerate mutase-like"/>
    <property type="match status" value="1"/>
</dbReference>
<dbReference type="AlphaFoldDB" id="A0A4S9D917"/>
<reference evidence="8 9" key="1">
    <citation type="submission" date="2018-10" db="EMBL/GenBank/DDBJ databases">
        <title>Fifty Aureobasidium pullulans genomes reveal a recombining polyextremotolerant generalist.</title>
        <authorList>
            <person name="Gostincar C."/>
            <person name="Turk M."/>
            <person name="Zajc J."/>
            <person name="Gunde-Cimerman N."/>
        </authorList>
    </citation>
    <scope>NUCLEOTIDE SEQUENCE [LARGE SCALE GENOMIC DNA]</scope>
    <source>
        <strain evidence="6 9">EXF-10796</strain>
        <strain evidence="5 8">EXF-11318</strain>
        <strain evidence="7 10">EXF-3519</strain>
    </source>
</reference>
<gene>
    <name evidence="7" type="ORF">D6C85_04559</name>
    <name evidence="6" type="ORF">D6D21_01371</name>
    <name evidence="5" type="ORF">D6D24_00261</name>
</gene>
<dbReference type="PANTHER" id="PTHR10606">
    <property type="entry name" value="6-PHOSPHOFRUCTO-2-KINASE/FRUCTOSE-2,6-BISPHOSPHATASE"/>
    <property type="match status" value="1"/>
</dbReference>
<dbReference type="InterPro" id="IPR003094">
    <property type="entry name" value="6Pfruct_kin"/>
</dbReference>
<evidence type="ECO:0000256" key="2">
    <source>
        <dbReference type="ARBA" id="ARBA00022840"/>
    </source>
</evidence>
<evidence type="ECO:0000313" key="7">
    <source>
        <dbReference type="EMBL" id="THZ72658.1"/>
    </source>
</evidence>
<dbReference type="InterPro" id="IPR013079">
    <property type="entry name" value="6Phosfructo_kin"/>
</dbReference>
<feature type="region of interest" description="Disordered" evidence="3">
    <location>
        <begin position="514"/>
        <end position="553"/>
    </location>
</feature>
<dbReference type="GO" id="GO:0003873">
    <property type="term" value="F:6-phosphofructo-2-kinase activity"/>
    <property type="evidence" value="ECO:0007669"/>
    <property type="project" value="InterPro"/>
</dbReference>
<dbReference type="Gene3D" id="3.40.50.1240">
    <property type="entry name" value="Phosphoglycerate mutase-like"/>
    <property type="match status" value="1"/>
</dbReference>
<dbReference type="InterPro" id="IPR029033">
    <property type="entry name" value="His_PPase_superfam"/>
</dbReference>
<keyword evidence="7" id="KW-0418">Kinase</keyword>
<dbReference type="InterPro" id="IPR013078">
    <property type="entry name" value="His_Pase_superF_clade-1"/>
</dbReference>
<dbReference type="Gene3D" id="3.40.50.300">
    <property type="entry name" value="P-loop containing nucleotide triphosphate hydrolases"/>
    <property type="match status" value="1"/>
</dbReference>
<name>A0A4S9D917_AURPU</name>
<dbReference type="FunFam" id="3.40.50.300:FF:001280">
    <property type="entry name" value="Related to 6-phosphofructo-2-kinase"/>
    <property type="match status" value="1"/>
</dbReference>
<dbReference type="EMBL" id="QZBS01000116">
    <property type="protein sequence ID" value="THZ72658.1"/>
    <property type="molecule type" value="Genomic_DNA"/>
</dbReference>
<dbReference type="FunFam" id="3.40.50.1240:FF:000031">
    <property type="entry name" value="6-phosphofructo-2-kinase/fructose-2, 6-bisphosphatase"/>
    <property type="match status" value="1"/>
</dbReference>
<dbReference type="Proteomes" id="UP000308014">
    <property type="component" value="Unassembled WGS sequence"/>
</dbReference>
<evidence type="ECO:0000313" key="6">
    <source>
        <dbReference type="EMBL" id="THW51606.1"/>
    </source>
</evidence>
<sequence>MAVVHPFIISHNHAVDRTFTKTKLRISTADVMASSPSWKRRSSTFVDAIHDLPEKESMAPAQLYSTESGRLFHSGRIVIATVGLPARGKTHTSVALARYLRWLGVKTRIFHLGDYRRATMGEGQEVPDDYFFINASPSSVLLRQKILRKCREDIYNFLEHENGQIAIYDAVNPSAAGRISLAKEFSKHNVQTLFIESHCTDEKIIEENVRSVKISSPDYQGWSDKDAVKDYLARINARIPHFESMEEAELHYVKMINAGERVIVNNCAFNYLSQRIVFYLLNLHTKHRSVYFARAGTTRDEDSYKADASLSEDGVSYSKKMADALINHREDERKEFIERGGPDVALKPLTIWTSTRRRTVETSHYLESLGYRVKQRPQMSQLNPGVCEKMSEDKIREQYPEEVRKHELDPYHHRYPRAESYHDLAVRLEPIILELEREQDDLLIIAHESVLRVLYGYLMACGARDIPKLQFPRDEIIEIVPASYNNESRRIHVPGLPAQIIPDSPEDLKLPVPPSGTITPFSGLGTPQGTGTPESKEEGMAKPLPMVNVHPSR</sequence>
<dbReference type="Pfam" id="PF00300">
    <property type="entry name" value="His_Phos_1"/>
    <property type="match status" value="1"/>
</dbReference>
<evidence type="ECO:0000313" key="9">
    <source>
        <dbReference type="Proteomes" id="UP000309076"/>
    </source>
</evidence>
<accession>A0A4S9D917</accession>
<keyword evidence="1" id="KW-0547">Nucleotide-binding</keyword>
<feature type="domain" description="6-phosphofructo-2-kinase" evidence="4">
    <location>
        <begin position="67"/>
        <end position="286"/>
    </location>
</feature>
<dbReference type="SMART" id="SM00855">
    <property type="entry name" value="PGAM"/>
    <property type="match status" value="1"/>
</dbReference>